<protein>
    <submittedName>
        <fullName evidence="1">Uncharacterized protein</fullName>
    </submittedName>
</protein>
<evidence type="ECO:0000313" key="1">
    <source>
        <dbReference type="EMBL" id="MBC8580503.1"/>
    </source>
</evidence>
<dbReference type="AlphaFoldDB" id="A0A926ELZ8"/>
<dbReference type="RefSeq" id="WP_249333276.1">
    <property type="nucleotide sequence ID" value="NZ_JACRSY010000022.1"/>
</dbReference>
<reference evidence="1" key="1">
    <citation type="submission" date="2020-08" db="EMBL/GenBank/DDBJ databases">
        <title>Genome public.</title>
        <authorList>
            <person name="Liu C."/>
            <person name="Sun Q."/>
        </authorList>
    </citation>
    <scope>NUCLEOTIDE SEQUENCE</scope>
    <source>
        <strain evidence="1">NSJ-12</strain>
    </source>
</reference>
<evidence type="ECO:0000313" key="2">
    <source>
        <dbReference type="Proteomes" id="UP000655830"/>
    </source>
</evidence>
<sequence length="80" mass="9321">MSLETKLKQVTLSVSLRHLLRNKAKSKERTCRNMIELGKGLSKVTPSEGELSRLYQELLKMIDEKDEDELKKWMIGVFKL</sequence>
<accession>A0A926ELZ8</accession>
<gene>
    <name evidence="1" type="ORF">H8718_13285</name>
</gene>
<proteinExistence type="predicted"/>
<name>A0A926ELZ8_9FIRM</name>
<dbReference type="Proteomes" id="UP000655830">
    <property type="component" value="Unassembled WGS sequence"/>
</dbReference>
<organism evidence="1 2">
    <name type="scientific">Zhenhengia yiwuensis</name>
    <dbReference type="NCBI Taxonomy" id="2763666"/>
    <lineage>
        <taxon>Bacteria</taxon>
        <taxon>Bacillati</taxon>
        <taxon>Bacillota</taxon>
        <taxon>Clostridia</taxon>
        <taxon>Lachnospirales</taxon>
        <taxon>Lachnospiraceae</taxon>
        <taxon>Zhenhengia</taxon>
    </lineage>
</organism>
<dbReference type="EMBL" id="JACRSY010000022">
    <property type="protein sequence ID" value="MBC8580503.1"/>
    <property type="molecule type" value="Genomic_DNA"/>
</dbReference>
<keyword evidence="2" id="KW-1185">Reference proteome</keyword>
<comment type="caution">
    <text evidence="1">The sequence shown here is derived from an EMBL/GenBank/DDBJ whole genome shotgun (WGS) entry which is preliminary data.</text>
</comment>